<accession>A0A6A6SG02</accession>
<sequence length="93" mass="10469">MPIAVLSGLSTANAVPREATWTLSSATYYYTNAVPIMYRKQMNAPHVTQPTDRDTKELLFGTSAPYLCILRLLVTHIKAKEHPNPRQKANKKK</sequence>
<reference evidence="1" key="1">
    <citation type="journal article" date="2020" name="Stud. Mycol.">
        <title>101 Dothideomycetes genomes: a test case for predicting lifestyles and emergence of pathogens.</title>
        <authorList>
            <person name="Haridas S."/>
            <person name="Albert R."/>
            <person name="Binder M."/>
            <person name="Bloem J."/>
            <person name="Labutti K."/>
            <person name="Salamov A."/>
            <person name="Andreopoulos B."/>
            <person name="Baker S."/>
            <person name="Barry K."/>
            <person name="Bills G."/>
            <person name="Bluhm B."/>
            <person name="Cannon C."/>
            <person name="Castanera R."/>
            <person name="Culley D."/>
            <person name="Daum C."/>
            <person name="Ezra D."/>
            <person name="Gonzalez J."/>
            <person name="Henrissat B."/>
            <person name="Kuo A."/>
            <person name="Liang C."/>
            <person name="Lipzen A."/>
            <person name="Lutzoni F."/>
            <person name="Magnuson J."/>
            <person name="Mondo S."/>
            <person name="Nolan M."/>
            <person name="Ohm R."/>
            <person name="Pangilinan J."/>
            <person name="Park H.-J."/>
            <person name="Ramirez L."/>
            <person name="Alfaro M."/>
            <person name="Sun H."/>
            <person name="Tritt A."/>
            <person name="Yoshinaga Y."/>
            <person name="Zwiers L.-H."/>
            <person name="Turgeon B."/>
            <person name="Goodwin S."/>
            <person name="Spatafora J."/>
            <person name="Crous P."/>
            <person name="Grigoriev I."/>
        </authorList>
    </citation>
    <scope>NUCLEOTIDE SEQUENCE</scope>
    <source>
        <strain evidence="1">CBS 473.64</strain>
    </source>
</reference>
<name>A0A6A6SG02_9PLEO</name>
<dbReference type="AlphaFoldDB" id="A0A6A6SG02"/>
<gene>
    <name evidence="1" type="ORF">P280DRAFT_12410</name>
</gene>
<protein>
    <submittedName>
        <fullName evidence="1">Uncharacterized protein</fullName>
    </submittedName>
</protein>
<dbReference type="EMBL" id="MU006776">
    <property type="protein sequence ID" value="KAF2646490.1"/>
    <property type="molecule type" value="Genomic_DNA"/>
</dbReference>
<proteinExistence type="predicted"/>
<dbReference type="Proteomes" id="UP000799753">
    <property type="component" value="Unassembled WGS sequence"/>
</dbReference>
<evidence type="ECO:0000313" key="2">
    <source>
        <dbReference type="Proteomes" id="UP000799753"/>
    </source>
</evidence>
<evidence type="ECO:0000313" key="1">
    <source>
        <dbReference type="EMBL" id="KAF2646490.1"/>
    </source>
</evidence>
<organism evidence="1 2">
    <name type="scientific">Massarina eburnea CBS 473.64</name>
    <dbReference type="NCBI Taxonomy" id="1395130"/>
    <lineage>
        <taxon>Eukaryota</taxon>
        <taxon>Fungi</taxon>
        <taxon>Dikarya</taxon>
        <taxon>Ascomycota</taxon>
        <taxon>Pezizomycotina</taxon>
        <taxon>Dothideomycetes</taxon>
        <taxon>Pleosporomycetidae</taxon>
        <taxon>Pleosporales</taxon>
        <taxon>Massarineae</taxon>
        <taxon>Massarinaceae</taxon>
        <taxon>Massarina</taxon>
    </lineage>
</organism>
<keyword evidence="2" id="KW-1185">Reference proteome</keyword>